<feature type="coiled-coil region" evidence="1">
    <location>
        <begin position="262"/>
        <end position="296"/>
    </location>
</feature>
<feature type="compositionally biased region" description="Polar residues" evidence="2">
    <location>
        <begin position="29"/>
        <end position="45"/>
    </location>
</feature>
<feature type="compositionally biased region" description="Low complexity" evidence="2">
    <location>
        <begin position="15"/>
        <end position="28"/>
    </location>
</feature>
<dbReference type="Proteomes" id="UP000245938">
    <property type="component" value="Unassembled WGS sequence"/>
</dbReference>
<accession>A0A2U3AFQ7</accession>
<evidence type="ECO:0000256" key="1">
    <source>
        <dbReference type="SAM" id="Coils"/>
    </source>
</evidence>
<feature type="compositionally biased region" description="Basic and acidic residues" evidence="2">
    <location>
        <begin position="1"/>
        <end position="10"/>
    </location>
</feature>
<feature type="region of interest" description="Disordered" evidence="2">
    <location>
        <begin position="1"/>
        <end position="89"/>
    </location>
</feature>
<keyword evidence="1" id="KW-0175">Coiled coil</keyword>
<organism evidence="3 4">
    <name type="scientific">Kurthia sibirica</name>
    <dbReference type="NCBI Taxonomy" id="202750"/>
    <lineage>
        <taxon>Bacteria</taxon>
        <taxon>Bacillati</taxon>
        <taxon>Bacillota</taxon>
        <taxon>Bacilli</taxon>
        <taxon>Bacillales</taxon>
        <taxon>Caryophanaceae</taxon>
        <taxon>Kurthia</taxon>
    </lineage>
</organism>
<evidence type="ECO:0000256" key="2">
    <source>
        <dbReference type="SAM" id="MobiDB-lite"/>
    </source>
</evidence>
<name>A0A2U3AFQ7_9BACL</name>
<dbReference type="EMBL" id="QFVR01000036">
    <property type="protein sequence ID" value="PWI23379.1"/>
    <property type="molecule type" value="Genomic_DNA"/>
</dbReference>
<proteinExistence type="predicted"/>
<evidence type="ECO:0000313" key="3">
    <source>
        <dbReference type="EMBL" id="PWI23379.1"/>
    </source>
</evidence>
<protein>
    <submittedName>
        <fullName evidence="3">Uncharacterized protein</fullName>
    </submittedName>
</protein>
<keyword evidence="4" id="KW-1185">Reference proteome</keyword>
<evidence type="ECO:0000313" key="4">
    <source>
        <dbReference type="Proteomes" id="UP000245938"/>
    </source>
</evidence>
<gene>
    <name evidence="3" type="ORF">DEX24_16235</name>
</gene>
<dbReference type="AlphaFoldDB" id="A0A2U3AFQ7"/>
<comment type="caution">
    <text evidence="3">The sequence shown here is derived from an EMBL/GenBank/DDBJ whole genome shotgun (WGS) entry which is preliminary data.</text>
</comment>
<sequence>MTEKEPDYLKKLKQQVGVTTPQGTTAPTSNTRPTSQNGPTQNTRPATQTNTQQRVQTQQTGAVGQRKQVAKPKAPTPNATTGQVNKVGATVNDVKRQRVKTKAKPTAPEVQKEEVTDYLNFERLNGIGLGVEGIGRLVHLEETLNSDGKNTFEYRLRKPKEKPRVANAKGDNCKDAKPRVPLPLIEEVGEIFSNRLGLSGARGISNIDTINLALVAQIQDRTLKELLGNAIANSSKGIRKSDDITRLFHSDGAKGNVSDELVNSLINALDKQSQTLRRLEQQNKYLHEQNNQLLEQNGAVIRTLAYQEGVRTGLVGATRINDTKELEGALVRDETTRVVNSMLRIGTEEWERQEKIRVDKLRRGMK</sequence>
<dbReference type="RefSeq" id="WP_109307433.1">
    <property type="nucleotide sequence ID" value="NZ_BJUF01000074.1"/>
</dbReference>
<feature type="compositionally biased region" description="Low complexity" evidence="2">
    <location>
        <begin position="46"/>
        <end position="66"/>
    </location>
</feature>
<reference evidence="3 4" key="1">
    <citation type="submission" date="2018-05" db="EMBL/GenBank/DDBJ databases">
        <title>Kurthia sibirica genome sequence.</title>
        <authorList>
            <person name="Maclea K.S."/>
            <person name="Goen A.E."/>
        </authorList>
    </citation>
    <scope>NUCLEOTIDE SEQUENCE [LARGE SCALE GENOMIC DNA]</scope>
    <source>
        <strain evidence="3 4">ATCC 49154</strain>
    </source>
</reference>